<evidence type="ECO:0000256" key="5">
    <source>
        <dbReference type="ARBA" id="ARBA00023136"/>
    </source>
</evidence>
<evidence type="ECO:0000256" key="2">
    <source>
        <dbReference type="ARBA" id="ARBA00022475"/>
    </source>
</evidence>
<dbReference type="GO" id="GO:0005886">
    <property type="term" value="C:plasma membrane"/>
    <property type="evidence" value="ECO:0007669"/>
    <property type="project" value="UniProtKB-SubCell"/>
</dbReference>
<evidence type="ECO:0000259" key="6">
    <source>
        <dbReference type="SMART" id="SM00897"/>
    </source>
</evidence>
<feature type="domain" description="FIST" evidence="6">
    <location>
        <begin position="41"/>
        <end position="236"/>
    </location>
</feature>
<keyword evidence="4" id="KW-1133">Transmembrane helix</keyword>
<gene>
    <name evidence="8" type="ORF">E6K78_09650</name>
</gene>
<dbReference type="PANTHER" id="PTHR14939">
    <property type="entry name" value="F-BOX ONLY PROTEIN 22"/>
    <property type="match status" value="1"/>
</dbReference>
<dbReference type="Pfam" id="PF10442">
    <property type="entry name" value="FIST_C"/>
    <property type="match status" value="1"/>
</dbReference>
<reference evidence="8 9" key="1">
    <citation type="journal article" date="2019" name="Nat. Microbiol.">
        <title>Mediterranean grassland soil C-N compound turnover is dependent on rainfall and depth, and is mediated by genomically divergent microorganisms.</title>
        <authorList>
            <person name="Diamond S."/>
            <person name="Andeer P.F."/>
            <person name="Li Z."/>
            <person name="Crits-Christoph A."/>
            <person name="Burstein D."/>
            <person name="Anantharaman K."/>
            <person name="Lane K.R."/>
            <person name="Thomas B.C."/>
            <person name="Pan C."/>
            <person name="Northen T.R."/>
            <person name="Banfield J.F."/>
        </authorList>
    </citation>
    <scope>NUCLEOTIDE SEQUENCE [LARGE SCALE GENOMIC DNA]</scope>
    <source>
        <strain evidence="8">WS_8</strain>
    </source>
</reference>
<comment type="caution">
    <text evidence="8">The sequence shown here is derived from an EMBL/GenBank/DDBJ whole genome shotgun (WGS) entry which is preliminary data.</text>
</comment>
<name>A0A538TKP2_UNCEI</name>
<dbReference type="SMART" id="SM01204">
    <property type="entry name" value="FIST_C"/>
    <property type="match status" value="1"/>
</dbReference>
<dbReference type="SMART" id="SM00897">
    <property type="entry name" value="FIST"/>
    <property type="match status" value="1"/>
</dbReference>
<accession>A0A538TKP2</accession>
<evidence type="ECO:0000259" key="7">
    <source>
        <dbReference type="SMART" id="SM01204"/>
    </source>
</evidence>
<evidence type="ECO:0000313" key="8">
    <source>
        <dbReference type="EMBL" id="TMQ64186.1"/>
    </source>
</evidence>
<dbReference type="InterPro" id="IPR013702">
    <property type="entry name" value="FIST_domain_N"/>
</dbReference>
<dbReference type="AlphaFoldDB" id="A0A538TKP2"/>
<proteinExistence type="predicted"/>
<dbReference type="PANTHER" id="PTHR14939:SF5">
    <property type="entry name" value="F-BOX ONLY PROTEIN 22"/>
    <property type="match status" value="1"/>
</dbReference>
<evidence type="ECO:0000256" key="3">
    <source>
        <dbReference type="ARBA" id="ARBA00022692"/>
    </source>
</evidence>
<dbReference type="InterPro" id="IPR019494">
    <property type="entry name" value="FIST_C"/>
</dbReference>
<evidence type="ECO:0000256" key="4">
    <source>
        <dbReference type="ARBA" id="ARBA00022989"/>
    </source>
</evidence>
<organism evidence="8 9">
    <name type="scientific">Eiseniibacteriota bacterium</name>
    <dbReference type="NCBI Taxonomy" id="2212470"/>
    <lineage>
        <taxon>Bacteria</taxon>
        <taxon>Candidatus Eiseniibacteriota</taxon>
    </lineage>
</organism>
<protein>
    <recommendedName>
        <fullName evidence="10">Histidine kinase</fullName>
    </recommendedName>
</protein>
<dbReference type="Proteomes" id="UP000316609">
    <property type="component" value="Unassembled WGS sequence"/>
</dbReference>
<feature type="domain" description="FIST C-domain" evidence="7">
    <location>
        <begin position="237"/>
        <end position="378"/>
    </location>
</feature>
<keyword evidence="5" id="KW-0472">Membrane</keyword>
<keyword evidence="3" id="KW-0812">Transmembrane</keyword>
<dbReference type="EMBL" id="VBOY01000092">
    <property type="protein sequence ID" value="TMQ64186.1"/>
    <property type="molecule type" value="Genomic_DNA"/>
</dbReference>
<dbReference type="InterPro" id="IPR016741">
    <property type="entry name" value="UCP018953"/>
</dbReference>
<sequence>MTNPVETAAMRWVAAHSCRDEPGEAAAEAAGALVADLGEGPIDLVLAFFTAHLVPGTDALVATLKRDLAPRCLVGVSGGAVATTEREIEQGPALALLAARLPGVEVKPFVMPSSSWGEAIDDPLEFARHTPGLKDAELVIIFGDPFSLDAERALAAFNRHAPGVRVVGGMASAGFRPQANVVFLNDWIAREGGVGLALAGALRVDVVVSQGCRPIGPPLEVTRAEQNLIFELDGQPALERAEQVLRDLPENERDQLKHGLYVGRPARAGATGRGDYLIRDLLGADRDRGALAVADRMAERERVRLHVRDATTALEDLELLLAPQEFDSRAAAVLVFSCNGRGRAFFGKPDRDIRTLQGALGGHVPAAGFFCAGEIGPVGGKNFLHGHTASIAIVRPKQQSAPSHA</sequence>
<dbReference type="PIRSF" id="PIRSF018953">
    <property type="entry name" value="UCP018953"/>
    <property type="match status" value="1"/>
</dbReference>
<evidence type="ECO:0000313" key="9">
    <source>
        <dbReference type="Proteomes" id="UP000316609"/>
    </source>
</evidence>
<comment type="subcellular location">
    <subcellularLocation>
        <location evidence="1">Cell membrane</location>
        <topology evidence="1">Multi-pass membrane protein</topology>
    </subcellularLocation>
</comment>
<keyword evidence="2" id="KW-1003">Cell membrane</keyword>
<evidence type="ECO:0000256" key="1">
    <source>
        <dbReference type="ARBA" id="ARBA00004651"/>
    </source>
</evidence>
<evidence type="ECO:0008006" key="10">
    <source>
        <dbReference type="Google" id="ProtNLM"/>
    </source>
</evidence>
<dbReference type="Pfam" id="PF08495">
    <property type="entry name" value="FIST"/>
    <property type="match status" value="1"/>
</dbReference>